<dbReference type="KEGG" id="lpav:PLANPX_5288"/>
<feature type="region of interest" description="Disordered" evidence="1">
    <location>
        <begin position="28"/>
        <end position="60"/>
    </location>
</feature>
<dbReference type="EMBL" id="AP021861">
    <property type="protein sequence ID" value="BBO35676.1"/>
    <property type="molecule type" value="Genomic_DNA"/>
</dbReference>
<protein>
    <submittedName>
        <fullName evidence="2">Uncharacterized protein</fullName>
    </submittedName>
</protein>
<dbReference type="Proteomes" id="UP000326837">
    <property type="component" value="Chromosome"/>
</dbReference>
<accession>A0A5K7XLV3</accession>
<name>A0A5K7XLV3_9BACT</name>
<organism evidence="2 3">
    <name type="scientific">Lacipirellula parvula</name>
    <dbReference type="NCBI Taxonomy" id="2650471"/>
    <lineage>
        <taxon>Bacteria</taxon>
        <taxon>Pseudomonadati</taxon>
        <taxon>Planctomycetota</taxon>
        <taxon>Planctomycetia</taxon>
        <taxon>Pirellulales</taxon>
        <taxon>Lacipirellulaceae</taxon>
        <taxon>Lacipirellula</taxon>
    </lineage>
</organism>
<evidence type="ECO:0000256" key="1">
    <source>
        <dbReference type="SAM" id="MobiDB-lite"/>
    </source>
</evidence>
<dbReference type="AlphaFoldDB" id="A0A5K7XLV3"/>
<evidence type="ECO:0000313" key="3">
    <source>
        <dbReference type="Proteomes" id="UP000326837"/>
    </source>
</evidence>
<gene>
    <name evidence="2" type="ORF">PLANPX_5288</name>
</gene>
<sequence>MSDRFKSLHPDPSQTEIARLAAEIRAGWSQGKERSRASAEPVGAPVKTISVGRTSGKPMP</sequence>
<proteinExistence type="predicted"/>
<reference evidence="3" key="1">
    <citation type="submission" date="2019-10" db="EMBL/GenBank/DDBJ databases">
        <title>Lacipirellula parvula gen. nov., sp. nov., representing a lineage of planctomycetes widespread in freshwater anoxic habitats, and description of the family Lacipirellulaceae.</title>
        <authorList>
            <person name="Dedysh S.N."/>
            <person name="Kulichevskaya I.S."/>
            <person name="Beletsky A.V."/>
            <person name="Rakitin A.L."/>
            <person name="Mardanov A.V."/>
            <person name="Ivanova A.A."/>
            <person name="Saltykova V.X."/>
            <person name="Rijpstra W.I.C."/>
            <person name="Sinninghe Damste J.S."/>
            <person name="Ravin N.V."/>
        </authorList>
    </citation>
    <scope>NUCLEOTIDE SEQUENCE [LARGE SCALE GENOMIC DNA]</scope>
    <source>
        <strain evidence="3">PX69</strain>
    </source>
</reference>
<evidence type="ECO:0000313" key="2">
    <source>
        <dbReference type="EMBL" id="BBO35676.1"/>
    </source>
</evidence>
<keyword evidence="3" id="KW-1185">Reference proteome</keyword>